<dbReference type="FunFam" id="3.40.50.300:FF:000366">
    <property type="entry name" value="GTPase, IMAP family member 2"/>
    <property type="match status" value="1"/>
</dbReference>
<feature type="region of interest" description="Disordered" evidence="5">
    <location>
        <begin position="589"/>
        <end position="682"/>
    </location>
</feature>
<dbReference type="GeneID" id="113040935"/>
<evidence type="ECO:0000256" key="3">
    <source>
        <dbReference type="ARBA" id="ARBA00023134"/>
    </source>
</evidence>
<feature type="region of interest" description="Disordered" evidence="5">
    <location>
        <begin position="1"/>
        <end position="94"/>
    </location>
</feature>
<feature type="compositionally biased region" description="Polar residues" evidence="5">
    <location>
        <begin position="29"/>
        <end position="43"/>
    </location>
</feature>
<dbReference type="OrthoDB" id="8954335at2759"/>
<organism evidence="7 8">
    <name type="scientific">Carassius auratus</name>
    <name type="common">Goldfish</name>
    <dbReference type="NCBI Taxonomy" id="7957"/>
    <lineage>
        <taxon>Eukaryota</taxon>
        <taxon>Metazoa</taxon>
        <taxon>Chordata</taxon>
        <taxon>Craniata</taxon>
        <taxon>Vertebrata</taxon>
        <taxon>Euteleostomi</taxon>
        <taxon>Actinopterygii</taxon>
        <taxon>Neopterygii</taxon>
        <taxon>Teleostei</taxon>
        <taxon>Ostariophysi</taxon>
        <taxon>Cypriniformes</taxon>
        <taxon>Cyprinidae</taxon>
        <taxon>Cyprininae</taxon>
        <taxon>Carassius</taxon>
    </lineage>
</organism>
<evidence type="ECO:0000256" key="2">
    <source>
        <dbReference type="ARBA" id="ARBA00022741"/>
    </source>
</evidence>
<evidence type="ECO:0000256" key="4">
    <source>
        <dbReference type="SAM" id="Coils"/>
    </source>
</evidence>
<dbReference type="RefSeq" id="XP_026054932.1">
    <property type="nucleotide sequence ID" value="XM_026199147.1"/>
</dbReference>
<dbReference type="InterPro" id="IPR027417">
    <property type="entry name" value="P-loop_NTPase"/>
</dbReference>
<accession>A0A6P6JAT0</accession>
<evidence type="ECO:0000313" key="8">
    <source>
        <dbReference type="RefSeq" id="XP_026054932.1"/>
    </source>
</evidence>
<protein>
    <submittedName>
        <fullName evidence="8">Immune-associated nucleotide-binding protein 12-like</fullName>
    </submittedName>
</protein>
<keyword evidence="7" id="KW-1185">Reference proteome</keyword>
<dbReference type="PANTHER" id="PTHR10903">
    <property type="entry name" value="GTPASE, IMAP FAMILY MEMBER-RELATED"/>
    <property type="match status" value="1"/>
</dbReference>
<dbReference type="PROSITE" id="PS51720">
    <property type="entry name" value="G_AIG1"/>
    <property type="match status" value="1"/>
</dbReference>
<proteinExistence type="inferred from homology"/>
<evidence type="ECO:0000259" key="6">
    <source>
        <dbReference type="PROSITE" id="PS51720"/>
    </source>
</evidence>
<comment type="similarity">
    <text evidence="1">Belongs to the TRAFAC class TrmE-Era-EngA-EngB-Septin-like GTPase superfamily. AIG1/Toc34/Toc159-like paraseptin GTPase family. IAN subfamily.</text>
</comment>
<dbReference type="GO" id="GO:0005525">
    <property type="term" value="F:GTP binding"/>
    <property type="evidence" value="ECO:0007669"/>
    <property type="project" value="UniProtKB-KW"/>
</dbReference>
<sequence>MNDLSRSTGQPDDGRETSAGLHKRGSERQPPNNSMEHLLQTSRRQQRHLQRKEDQPPLNQCNEKNEEDRNPNLETPEELRPVFQTTNNPPLEGLRSSFRRWTRRIKPTQMSLNFFVKQKLNLVLCGCDSTFKVSVSKLLRGKKLKLSHQRAISEECVKREARIHGRLISLLELPALTRLSEEEVMHQTLNCVSLCDPGVHVFLLIVPAAPLNNDEIAEIEKIQNIFNSRDNFMVLFTTELILIKKVTNFVETSPEFQRLISRCGGHYKVMGLNEPENSRQIPELLDYIENMKTEPYSLQIYVKAQENRVRHELEEQHKKEMENKIKELQGKVQSEGAEGETVDQECLRIVLIGRTGNGKSATGNTILGRNEFPSRLSTDSVTTACEKRVGEVDGRSVAVVDTPGLFDTTLSNDHLVEEIMKCVSLSSPGPHVFVIVLSLGRFTKEKMDTMDLIKKIFGPKAAQFSIVLFTRGDELENESIEGFVKRSNSAELRKLIRDCGNRFLVFNNREKQDTTQVIKLLKMIEEVKNRNQGRYFTNNMFEEAEMSIKKRMEEIMKKKEKEIQAQKDELQAKYDREVKSMMKGLEEKKLREEVDRMKMQNQLREKEKKLRREFDEKEKTEQKKQETENRKRSEEEKQLRAEFHRKIEEMKRRERQKHEKEIRDMMKKHQDEARKQAEEFHKSTERKLKYVLELTEMLKEYQRQHKTLKK</sequence>
<dbReference type="Gene3D" id="3.40.50.300">
    <property type="entry name" value="P-loop containing nucleotide triphosphate hydrolases"/>
    <property type="match status" value="2"/>
</dbReference>
<dbReference type="SUPFAM" id="SSF52540">
    <property type="entry name" value="P-loop containing nucleoside triphosphate hydrolases"/>
    <property type="match status" value="1"/>
</dbReference>
<name>A0A6P6JAT0_CARAU</name>
<feature type="domain" description="AIG1-type G" evidence="6">
    <location>
        <begin position="344"/>
        <end position="545"/>
    </location>
</feature>
<dbReference type="KEGG" id="caua:113040935"/>
<reference evidence="8" key="1">
    <citation type="submission" date="2025-08" db="UniProtKB">
        <authorList>
            <consortium name="RefSeq"/>
        </authorList>
    </citation>
    <scope>IDENTIFICATION</scope>
    <source>
        <strain evidence="8">Wakin</strain>
        <tissue evidence="8">Muscle</tissue>
    </source>
</reference>
<dbReference type="PANTHER" id="PTHR10903:SF170">
    <property type="entry name" value="GTPASE IMAP FAMILY MEMBER 7"/>
    <property type="match status" value="1"/>
</dbReference>
<dbReference type="InterPro" id="IPR045058">
    <property type="entry name" value="GIMA/IAN/Toc"/>
</dbReference>
<evidence type="ECO:0000256" key="1">
    <source>
        <dbReference type="ARBA" id="ARBA00008535"/>
    </source>
</evidence>
<keyword evidence="2" id="KW-0547">Nucleotide-binding</keyword>
<dbReference type="AlphaFoldDB" id="A0A6P6JAT0"/>
<dbReference type="CDD" id="cd01852">
    <property type="entry name" value="AIG1"/>
    <property type="match status" value="1"/>
</dbReference>
<dbReference type="Pfam" id="PF04548">
    <property type="entry name" value="AIG1"/>
    <property type="match status" value="2"/>
</dbReference>
<evidence type="ECO:0000256" key="5">
    <source>
        <dbReference type="SAM" id="MobiDB-lite"/>
    </source>
</evidence>
<evidence type="ECO:0000313" key="7">
    <source>
        <dbReference type="Proteomes" id="UP000515129"/>
    </source>
</evidence>
<gene>
    <name evidence="8" type="primary">LOC113040935</name>
</gene>
<dbReference type="Proteomes" id="UP000515129">
    <property type="component" value="Chromosome 23"/>
</dbReference>
<dbReference type="InterPro" id="IPR006703">
    <property type="entry name" value="G_AIG1"/>
</dbReference>
<feature type="compositionally biased region" description="Polar residues" evidence="5">
    <location>
        <begin position="1"/>
        <end position="10"/>
    </location>
</feature>
<keyword evidence="4" id="KW-0175">Coiled coil</keyword>
<keyword evidence="3" id="KW-0342">GTP-binding</keyword>
<feature type="coiled-coil region" evidence="4">
    <location>
        <begin position="303"/>
        <end position="338"/>
    </location>
</feature>